<accession>A0A146KVX6</accession>
<gene>
    <name evidence="3" type="ORF">g.85529</name>
</gene>
<feature type="non-terminal residue" evidence="3">
    <location>
        <position position="1"/>
    </location>
</feature>
<feature type="signal peptide" evidence="2">
    <location>
        <begin position="1"/>
        <end position="28"/>
    </location>
</feature>
<dbReference type="EMBL" id="GDHC01018221">
    <property type="protein sequence ID" value="JAQ00408.1"/>
    <property type="molecule type" value="Transcribed_RNA"/>
</dbReference>
<evidence type="ECO:0000256" key="2">
    <source>
        <dbReference type="SAM" id="SignalP"/>
    </source>
</evidence>
<proteinExistence type="predicted"/>
<feature type="compositionally biased region" description="Basic and acidic residues" evidence="1">
    <location>
        <begin position="179"/>
        <end position="193"/>
    </location>
</feature>
<dbReference type="AlphaFoldDB" id="A0A146KVX6"/>
<reference evidence="3" key="1">
    <citation type="journal article" date="2016" name="Gigascience">
        <title>De novo construction of an expanded transcriptome assembly for the western tarnished plant bug, Lygus hesperus.</title>
        <authorList>
            <person name="Tassone E.E."/>
            <person name="Geib S.M."/>
            <person name="Hall B."/>
            <person name="Fabrick J.A."/>
            <person name="Brent C.S."/>
            <person name="Hull J.J."/>
        </authorList>
    </citation>
    <scope>NUCLEOTIDE SEQUENCE</scope>
</reference>
<feature type="compositionally biased region" description="Basic and acidic residues" evidence="1">
    <location>
        <begin position="148"/>
        <end position="157"/>
    </location>
</feature>
<evidence type="ECO:0000313" key="3">
    <source>
        <dbReference type="EMBL" id="JAQ00408.1"/>
    </source>
</evidence>
<feature type="region of interest" description="Disordered" evidence="1">
    <location>
        <begin position="178"/>
        <end position="208"/>
    </location>
</feature>
<protein>
    <submittedName>
        <fullName evidence="3">Uncharacterized protein</fullName>
    </submittedName>
</protein>
<feature type="compositionally biased region" description="Basic and acidic residues" evidence="1">
    <location>
        <begin position="126"/>
        <end position="135"/>
    </location>
</feature>
<feature type="chain" id="PRO_5007526781" evidence="2">
    <location>
        <begin position="29"/>
        <end position="249"/>
    </location>
</feature>
<feature type="compositionally biased region" description="Basic and acidic residues" evidence="1">
    <location>
        <begin position="89"/>
        <end position="113"/>
    </location>
</feature>
<feature type="region of interest" description="Disordered" evidence="1">
    <location>
        <begin position="69"/>
        <end position="158"/>
    </location>
</feature>
<organism evidence="3">
    <name type="scientific">Lygus hesperus</name>
    <name type="common">Western plant bug</name>
    <dbReference type="NCBI Taxonomy" id="30085"/>
    <lineage>
        <taxon>Eukaryota</taxon>
        <taxon>Metazoa</taxon>
        <taxon>Ecdysozoa</taxon>
        <taxon>Arthropoda</taxon>
        <taxon>Hexapoda</taxon>
        <taxon>Insecta</taxon>
        <taxon>Pterygota</taxon>
        <taxon>Neoptera</taxon>
        <taxon>Paraneoptera</taxon>
        <taxon>Hemiptera</taxon>
        <taxon>Heteroptera</taxon>
        <taxon>Panheteroptera</taxon>
        <taxon>Cimicomorpha</taxon>
        <taxon>Miridae</taxon>
        <taxon>Mirini</taxon>
        <taxon>Lygus</taxon>
    </lineage>
</organism>
<sequence length="249" mass="27561">RNDVVELATLPLDMLVHAVLLFVSAVSAHPFDPRNADNERDRRGMTWSNFMPGGGMTLWSSANDDFWAPEPERRLLPPAPSDEFWASDPPKESGSRNDEGSVKGGEEEVKGGEEAVNGAEAPASRPFDDDRERRPLKPAQRPGKKGYRNHEDDDRRYSGSNASVNAWFPIMFGVLPQDQEAKKSKTRSEETDSRPSGSQDDYPEPPRSITAIANSVNHATRGLANAHTVLYAGEPPAAFRRMARSLFVF</sequence>
<evidence type="ECO:0000256" key="1">
    <source>
        <dbReference type="SAM" id="MobiDB-lite"/>
    </source>
</evidence>
<keyword evidence="2" id="KW-0732">Signal</keyword>
<name>A0A146KVX6_LYGHE</name>